<evidence type="ECO:0000313" key="1">
    <source>
        <dbReference type="EMBL" id="KAG2210682.1"/>
    </source>
</evidence>
<dbReference type="PANTHER" id="PTHR40050:SF1">
    <property type="entry name" value="INNER SPORE COAT PROTEIN H"/>
    <property type="match status" value="1"/>
</dbReference>
<sequence>MGVKVDNNNNIFPLKLRNNDIKTLYSGMAPIAKLGYNYVRVYPNDTVVEESFKRAPVTHNTVNEFFNRTWNSYSIAQFPQIYPPLPAIRRISSKLHKEGQIPSIHISGNQTLFDKMHNNSIEDLSVMSNISYVSLDDALFFEDVEVSLAGRSSRWLPKLSYNLKLDKKDRLYQYRRVKLRALASDPSYIREKLAYDIVKSAGLVSAEFSYVRVFMNDQPLGLFGIIETFKDPWLANTFANGSTSYKNGYLYQGTFSTPQSSAQGHVSDLSYIDNITAYEDGQYEIKQAASKGDKVDWKPLQDFTKFVSTAPTNQSDAVTTWKKHLDTDSFLRSMALEVLLGYSDGYLAMADNYYIYQNLEANNYVYISTDMDLTFGSTMFILKDMWSGNYSTFPGLKTRPLMEKILQVPQFNKQYNQLLINFTSMLINPNKTNDRIDNLVNMIQEDVAWDKTLPRFGDNIFGQLDPTAIGNDETSSILGDVVGDGIPKELDLAVVANFAQRVNVSIPFKTAVNGPTGYISLAGVKEWISNISQNVISFYSS</sequence>
<protein>
    <recommendedName>
        <fullName evidence="3">Coth-domain-containing protein</fullName>
    </recommendedName>
</protein>
<dbReference type="AlphaFoldDB" id="A0A8H7V9N6"/>
<gene>
    <name evidence="1" type="ORF">INT46_008065</name>
</gene>
<evidence type="ECO:0000313" key="2">
    <source>
        <dbReference type="Proteomes" id="UP000650833"/>
    </source>
</evidence>
<dbReference type="PANTHER" id="PTHR40050">
    <property type="entry name" value="INNER SPORE COAT PROTEIN H"/>
    <property type="match status" value="1"/>
</dbReference>
<organism evidence="1 2">
    <name type="scientific">Mucor plumbeus</name>
    <dbReference type="NCBI Taxonomy" id="97098"/>
    <lineage>
        <taxon>Eukaryota</taxon>
        <taxon>Fungi</taxon>
        <taxon>Fungi incertae sedis</taxon>
        <taxon>Mucoromycota</taxon>
        <taxon>Mucoromycotina</taxon>
        <taxon>Mucoromycetes</taxon>
        <taxon>Mucorales</taxon>
        <taxon>Mucorineae</taxon>
        <taxon>Mucoraceae</taxon>
        <taxon>Mucor</taxon>
    </lineage>
</organism>
<reference evidence="1" key="1">
    <citation type="submission" date="2020-12" db="EMBL/GenBank/DDBJ databases">
        <title>Metabolic potential, ecology and presence of endohyphal bacteria is reflected in genomic diversity of Mucoromycotina.</title>
        <authorList>
            <person name="Muszewska A."/>
            <person name="Okrasinska A."/>
            <person name="Steczkiewicz K."/>
            <person name="Drgas O."/>
            <person name="Orlowska M."/>
            <person name="Perlinska-Lenart U."/>
            <person name="Aleksandrzak-Piekarczyk T."/>
            <person name="Szatraj K."/>
            <person name="Zielenkiewicz U."/>
            <person name="Pilsyk S."/>
            <person name="Malc E."/>
            <person name="Mieczkowski P."/>
            <person name="Kruszewska J.S."/>
            <person name="Biernat P."/>
            <person name="Pawlowska J."/>
        </authorList>
    </citation>
    <scope>NUCLEOTIDE SEQUENCE</scope>
    <source>
        <strain evidence="1">CBS 226.32</strain>
    </source>
</reference>
<dbReference type="InterPro" id="IPR014867">
    <property type="entry name" value="Spore_coat_CotH_CotH2/3/7"/>
</dbReference>
<keyword evidence="2" id="KW-1185">Reference proteome</keyword>
<dbReference type="Proteomes" id="UP000650833">
    <property type="component" value="Unassembled WGS sequence"/>
</dbReference>
<dbReference type="Pfam" id="PF08757">
    <property type="entry name" value="CotH"/>
    <property type="match status" value="1"/>
</dbReference>
<comment type="caution">
    <text evidence="1">The sequence shown here is derived from an EMBL/GenBank/DDBJ whole genome shotgun (WGS) entry which is preliminary data.</text>
</comment>
<evidence type="ECO:0008006" key="3">
    <source>
        <dbReference type="Google" id="ProtNLM"/>
    </source>
</evidence>
<proteinExistence type="predicted"/>
<name>A0A8H7V9N6_9FUNG</name>
<accession>A0A8H7V9N6</accession>
<dbReference type="EMBL" id="JAEPRC010000078">
    <property type="protein sequence ID" value="KAG2210682.1"/>
    <property type="molecule type" value="Genomic_DNA"/>
</dbReference>
<dbReference type="OrthoDB" id="10267127at2759"/>